<keyword evidence="1" id="KW-0812">Transmembrane</keyword>
<dbReference type="RefSeq" id="WP_205010216.1">
    <property type="nucleotide sequence ID" value="NZ_JAFBEH010000039.1"/>
</dbReference>
<feature type="transmembrane region" description="Helical" evidence="1">
    <location>
        <begin position="99"/>
        <end position="127"/>
    </location>
</feature>
<keyword evidence="1" id="KW-0472">Membrane</keyword>
<feature type="transmembrane region" description="Helical" evidence="1">
    <location>
        <begin position="147"/>
        <end position="167"/>
    </location>
</feature>
<keyword evidence="1" id="KW-1133">Transmembrane helix</keyword>
<sequence>MTLFSSVFTSVFKRRDVKILLAFSLLPLILPGLSGVMDAQMSDSGTNSLFSFLLSMLELQYLLILPSLMIGLIVSSVFRDEISSGILFLYKDIKRSKIVNVKLLSLFAVYAIYALATSLVALVTYFFYIVPQYGFHLLPSKGVGSSFLYLITIAGNHLILIVLTAALSIKRSTLVAVLAGILYNLFAMTAPMLNGIRYLFPNSYPTKLVSSMPFGLLLIISLGLTLLYIGLGYLSARKNFNKIEF</sequence>
<comment type="caution">
    <text evidence="2">The sequence shown here is derived from an EMBL/GenBank/DDBJ whole genome shotgun (WGS) entry which is preliminary data.</text>
</comment>
<feature type="transmembrane region" description="Helical" evidence="1">
    <location>
        <begin position="59"/>
        <end position="78"/>
    </location>
</feature>
<accession>A0ABS2PVN2</accession>
<reference evidence="2 3" key="1">
    <citation type="submission" date="2021-01" db="EMBL/GenBank/DDBJ databases">
        <title>Genomic Encyclopedia of Type Strains, Phase IV (KMG-IV): sequencing the most valuable type-strain genomes for metagenomic binning, comparative biology and taxonomic classification.</title>
        <authorList>
            <person name="Goeker M."/>
        </authorList>
    </citation>
    <scope>NUCLEOTIDE SEQUENCE [LARGE SCALE GENOMIC DNA]</scope>
    <source>
        <strain evidence="2 3">DSM 27382</strain>
    </source>
</reference>
<dbReference type="Proteomes" id="UP000697472">
    <property type="component" value="Unassembled WGS sequence"/>
</dbReference>
<evidence type="ECO:0000256" key="1">
    <source>
        <dbReference type="SAM" id="Phobius"/>
    </source>
</evidence>
<feature type="transmembrane region" description="Helical" evidence="1">
    <location>
        <begin position="174"/>
        <end position="193"/>
    </location>
</feature>
<gene>
    <name evidence="2" type="ORF">JOC28_001659</name>
</gene>
<protein>
    <submittedName>
        <fullName evidence="2">ABC-type transport system involved in multi-copper enzyme maturation permease subunit</fullName>
    </submittedName>
</protein>
<organism evidence="2 3">
    <name type="scientific">Streptococcus loxodontisalivarius</name>
    <dbReference type="NCBI Taxonomy" id="1349415"/>
    <lineage>
        <taxon>Bacteria</taxon>
        <taxon>Bacillati</taxon>
        <taxon>Bacillota</taxon>
        <taxon>Bacilli</taxon>
        <taxon>Lactobacillales</taxon>
        <taxon>Streptococcaceae</taxon>
        <taxon>Streptococcus</taxon>
    </lineage>
</organism>
<name>A0ABS2PVN2_9STRE</name>
<dbReference type="EMBL" id="JAFBEH010000039">
    <property type="protein sequence ID" value="MBM7643357.1"/>
    <property type="molecule type" value="Genomic_DNA"/>
</dbReference>
<evidence type="ECO:0000313" key="2">
    <source>
        <dbReference type="EMBL" id="MBM7643357.1"/>
    </source>
</evidence>
<feature type="transmembrane region" description="Helical" evidence="1">
    <location>
        <begin position="213"/>
        <end position="234"/>
    </location>
</feature>
<proteinExistence type="predicted"/>
<keyword evidence="3" id="KW-1185">Reference proteome</keyword>
<evidence type="ECO:0000313" key="3">
    <source>
        <dbReference type="Proteomes" id="UP000697472"/>
    </source>
</evidence>